<dbReference type="Pfam" id="PF00628">
    <property type="entry name" value="PHD"/>
    <property type="match status" value="3"/>
</dbReference>
<dbReference type="InterPro" id="IPR019787">
    <property type="entry name" value="Znf_PHD-finger"/>
</dbReference>
<evidence type="ECO:0000256" key="5">
    <source>
        <dbReference type="ARBA" id="ARBA00022833"/>
    </source>
</evidence>
<reference evidence="13 14" key="1">
    <citation type="journal article" date="2024" name="Nat. Commun.">
        <title>Phylogenomics reveals the evolutionary origins of lichenization in chlorophyte algae.</title>
        <authorList>
            <person name="Puginier C."/>
            <person name="Libourel C."/>
            <person name="Otte J."/>
            <person name="Skaloud P."/>
            <person name="Haon M."/>
            <person name="Grisel S."/>
            <person name="Petersen M."/>
            <person name="Berrin J.G."/>
            <person name="Delaux P.M."/>
            <person name="Dal Grande F."/>
            <person name="Keller J."/>
        </authorList>
    </citation>
    <scope>NUCLEOTIDE SEQUENCE [LARGE SCALE GENOMIC DNA]</scope>
    <source>
        <strain evidence="13 14">SAG 2043</strain>
    </source>
</reference>
<evidence type="ECO:0000256" key="1">
    <source>
        <dbReference type="ARBA" id="ARBA00004123"/>
    </source>
</evidence>
<keyword evidence="5" id="KW-0862">Zinc</keyword>
<dbReference type="InterPro" id="IPR001965">
    <property type="entry name" value="Znf_PHD"/>
</dbReference>
<evidence type="ECO:0000259" key="11">
    <source>
        <dbReference type="PROSITE" id="PS51011"/>
    </source>
</evidence>
<feature type="region of interest" description="Disordered" evidence="8">
    <location>
        <begin position="803"/>
        <end position="855"/>
    </location>
</feature>
<dbReference type="SMART" id="SM01014">
    <property type="entry name" value="ARID"/>
    <property type="match status" value="1"/>
</dbReference>
<evidence type="ECO:0000256" key="2">
    <source>
        <dbReference type="ARBA" id="ARBA00022723"/>
    </source>
</evidence>
<dbReference type="InterPro" id="IPR001606">
    <property type="entry name" value="ARID_dom"/>
</dbReference>
<evidence type="ECO:0000256" key="6">
    <source>
        <dbReference type="ARBA" id="ARBA00023242"/>
    </source>
</evidence>
<feature type="compositionally biased region" description="Polar residues" evidence="8">
    <location>
        <begin position="811"/>
        <end position="820"/>
    </location>
</feature>
<dbReference type="Gene3D" id="2.60.120.650">
    <property type="entry name" value="Cupin"/>
    <property type="match status" value="1"/>
</dbReference>
<keyword evidence="14" id="KW-1185">Reference proteome</keyword>
<dbReference type="SUPFAM" id="SSF46774">
    <property type="entry name" value="ARID-like"/>
    <property type="match status" value="1"/>
</dbReference>
<evidence type="ECO:0008006" key="15">
    <source>
        <dbReference type="Google" id="ProtNLM"/>
    </source>
</evidence>
<keyword evidence="6" id="KW-0539">Nucleus</keyword>
<feature type="region of interest" description="Disordered" evidence="8">
    <location>
        <begin position="180"/>
        <end position="205"/>
    </location>
</feature>
<dbReference type="Pfam" id="PF02373">
    <property type="entry name" value="JmjC"/>
    <property type="match status" value="1"/>
</dbReference>
<feature type="domain" description="ARID" evidence="11">
    <location>
        <begin position="78"/>
        <end position="170"/>
    </location>
</feature>
<dbReference type="InterPro" id="IPR036431">
    <property type="entry name" value="ARID_dom_sf"/>
</dbReference>
<dbReference type="Pfam" id="PF01388">
    <property type="entry name" value="ARID"/>
    <property type="match status" value="1"/>
</dbReference>
<dbReference type="SMART" id="SM00501">
    <property type="entry name" value="BRIGHT"/>
    <property type="match status" value="1"/>
</dbReference>
<feature type="compositionally biased region" description="Low complexity" evidence="8">
    <location>
        <begin position="1639"/>
        <end position="1650"/>
    </location>
</feature>
<dbReference type="GO" id="GO:0000785">
    <property type="term" value="C:chromatin"/>
    <property type="evidence" value="ECO:0007669"/>
    <property type="project" value="TreeGrafter"/>
</dbReference>
<dbReference type="InterPro" id="IPR013083">
    <property type="entry name" value="Znf_RING/FYVE/PHD"/>
</dbReference>
<dbReference type="Pfam" id="PF08429">
    <property type="entry name" value="PLU-1"/>
    <property type="match status" value="3"/>
</dbReference>
<proteinExistence type="predicted"/>
<dbReference type="PROSITE" id="PS01359">
    <property type="entry name" value="ZF_PHD_1"/>
    <property type="match status" value="2"/>
</dbReference>
<comment type="subcellular location">
    <subcellularLocation>
        <location evidence="1">Nucleus</location>
    </subcellularLocation>
</comment>
<feature type="chain" id="PRO_5043620851" description="[Histone H3]-trimethyl-L-lysine(4) demethylase" evidence="9">
    <location>
        <begin position="22"/>
        <end position="2074"/>
    </location>
</feature>
<evidence type="ECO:0000313" key="14">
    <source>
        <dbReference type="Proteomes" id="UP001489004"/>
    </source>
</evidence>
<dbReference type="CDD" id="cd16100">
    <property type="entry name" value="ARID"/>
    <property type="match status" value="1"/>
</dbReference>
<dbReference type="PANTHER" id="PTHR10694">
    <property type="entry name" value="LYSINE-SPECIFIC DEMETHYLASE"/>
    <property type="match status" value="1"/>
</dbReference>
<sequence>MARTVKRTSIRLIHILGVAASQSVSRTTTSGASAEPYGICKVIPPEGWKPQFAIDKRRFRFRTRIQAVHELQERSASAKAAQAFYEDFNAFLKAHNKPLKKTPVYSGQEIDLCKLFRVVSRRGGYDQATEDKAWRDVCRILQVKDKSSNAAYTVRKLYQQHLLPYEAYCKVRPASTQPAAAKAAKKASSKSASPPAADHRQLSQSNEEIADAAEAAQILEAMLGMGSGHMEEDDDEEPPLKRLKLEDEVDPSRARSEAAADKIRVPDNIYELNCELCKGGHHEDKIILCDKCDRGCHMFCLTPPLEDVPEGEWICPLCLAEEADAFAFKDGHEFTLEDFQKQAATFKRDMFGGEAAARKVTDDELEAEFWRIVEEGEEPIEVWYGADLDTSIVGSGFPRKDVSDDPYAAAPWNLNNIPKLEGEYGSMLRHIEDNIQGVMVPWLYVGMLYSSFCWHIEDHMFYSINYHHWGEPKKWYGVPSSAAATFEDAFKKALPDHFEKQPDLLFHLVTMLSPKILRQHGVPVYSTVQEEGQFVITFPNSYHGGFNQGFNCAEAVNFASADWLRYGAPSCQRYRSFRKPSLIAHEWLLLKVAKEDRDPRTAFFVRQDLLRVIAEEREWRSRLWSQGVRRARRITQPVGMDKGASDDAECAICHMYVHCSAVECDCCPRRRVCLHHAHNLCECEPARWRLAFRYSLADLERILEDVTRNAGDYEEACAEPLLNGQFPASPIDPDGERADGENADSAEHENGDQGSGSQSERDYSPEPVLRKKYPTRGSIKAEVEALEALDPFSALADLAAFAEKEADQKSPRSARTSPAKQNGRPSSSRSLSPPCKLAEEEETEAPGATTPPPMEAEPAAIEVKPETPDVQKQVTAWQQQLHEQHQAWHARAKQVLEVGGAKVAELDALIVETEQYAWGGAEFEDVPPVLARLRQAKAWVAQVNGFVKNKPTLEAVAPVLAWDPAPVYVSGFVKLKEGAAGAQAWLGRAAEVLADKHVVELRVLEALVTEASRFPISLPDSKVLRERLTAARKVAEAIRLALPTGSGRVKRKGEEQLNMQHLRDLRVQAGALRVDMAELATLSNTLERLDAFQRKIKAALTIKPALVQLQELEAEAETLPVAVPEMDAVAALMQKASDWLGRASALAQQRAPLKKMREVLHAGLRLAVEIPAVESLRLEIRRREWEETAKKALSGRFTLTALLETLEDAPAYGAAQTDLARNLQAKADKAQEWDASATAFFAAVEAAAAAAQQGTAGSLGQANGDALGGQRAVELEALVEAGKGVAVKLESLTKANQLLNAANNWLRQAQRCLVEGYEPEDQPSLSQIEKLIDASENLSVSMAETALLVAKRDQARAWISKAQTVLDEPSSQDVLETLQALVEEGGAVELQMDELEELQRRILALGWAKKTRHLLAAAAAAARPQSRATHHHQHAQHAGHQVLAEALALVAEGRQLPVDQLLLMQLTRLTDTAQDWEARVYNALVGRRAEAGAAQVKWTSVGELTALLGEGRSLGLRLEGLPRLHATLEDHQAWEGRMRLVMTAGTGKPMYEQLAALQDASADNPVASALQAQVYGAVAAADEWREKGRRYIAKRNSGQRLDKGLAHLASSLARALDQLDHRLQEERRRAEAGLPAPEPVAEVAPSSSQASKKRKASPSPERYEENEQDLFCVCQQPYNVDTAMISCDTCNDWYHLRCVNMTQAVAKSLKKYTCPVCAALKGNGAELEAAVAKIRKTRCPDRVALAELLAEAKALACQVEELPALTHVVSAFDRWQGAVEAALEVHESAIEPQEPGPAAAGMRLSPAVLAQLLKSTLSLEIDCSALMKRIMSDLRSERWRTKAEQALRPNSKATVEVLLKLVKEAEGLGISLAHDRTGAQLAQRANAGRQWLDRCRDVLADLKVKGQAEAVLLQRIADAEKLAEEAPSLGVRVDKELERLQECAKLYCLCRQPYDEQRPMLSCDYCQDWFHYECVGLNAPNDDEEDEEVAPEDYRCPNCCAKMRLPYPLYEKLPIRSQQQLLRQAVAAHAAAEQQQQQQGAGGAAGAAGRSAGDRQLPCCSAAGVWPGCQERPG</sequence>
<dbReference type="Pfam" id="PF02928">
    <property type="entry name" value="zf-C5HC2"/>
    <property type="match status" value="1"/>
</dbReference>
<feature type="signal peptide" evidence="9">
    <location>
        <begin position="1"/>
        <end position="21"/>
    </location>
</feature>
<gene>
    <name evidence="13" type="ORF">WJX72_003401</name>
</gene>
<dbReference type="GO" id="GO:0010468">
    <property type="term" value="P:regulation of gene expression"/>
    <property type="evidence" value="ECO:0007669"/>
    <property type="project" value="TreeGrafter"/>
</dbReference>
<dbReference type="PROSITE" id="PS50016">
    <property type="entry name" value="ZF_PHD_2"/>
    <property type="match status" value="3"/>
</dbReference>
<dbReference type="Gene3D" id="3.30.40.10">
    <property type="entry name" value="Zinc/RING finger domain, C3HC4 (zinc finger)"/>
    <property type="match status" value="3"/>
</dbReference>
<dbReference type="GO" id="GO:0005634">
    <property type="term" value="C:nucleus"/>
    <property type="evidence" value="ECO:0007669"/>
    <property type="project" value="UniProtKB-SubCell"/>
</dbReference>
<dbReference type="EMBL" id="JALJOR010000003">
    <property type="protein sequence ID" value="KAK9819859.1"/>
    <property type="molecule type" value="Genomic_DNA"/>
</dbReference>
<protein>
    <recommendedName>
        <fullName evidence="15">[Histone H3]-trimethyl-L-lysine(4) demethylase</fullName>
    </recommendedName>
</protein>
<keyword evidence="2" id="KW-0479">Metal-binding</keyword>
<dbReference type="InterPro" id="IPR004198">
    <property type="entry name" value="Znf_C5HC2"/>
</dbReference>
<evidence type="ECO:0000256" key="8">
    <source>
        <dbReference type="SAM" id="MobiDB-lite"/>
    </source>
</evidence>
<dbReference type="PROSITE" id="PS51184">
    <property type="entry name" value="JMJC"/>
    <property type="match status" value="1"/>
</dbReference>
<feature type="compositionally biased region" description="Basic and acidic residues" evidence="8">
    <location>
        <begin position="238"/>
        <end position="258"/>
    </location>
</feature>
<feature type="compositionally biased region" description="Basic and acidic residues" evidence="8">
    <location>
        <begin position="734"/>
        <end position="751"/>
    </location>
</feature>
<feature type="domain" description="PHD-type" evidence="10">
    <location>
        <begin position="271"/>
        <end position="321"/>
    </location>
</feature>
<dbReference type="SMART" id="SM00249">
    <property type="entry name" value="PHD"/>
    <property type="match status" value="3"/>
</dbReference>
<name>A0AAW1QEP3_9CHLO</name>
<evidence type="ECO:0000259" key="10">
    <source>
        <dbReference type="PROSITE" id="PS50016"/>
    </source>
</evidence>
<dbReference type="InterPro" id="IPR011011">
    <property type="entry name" value="Znf_FYVE_PHD"/>
</dbReference>
<dbReference type="CDD" id="cd15543">
    <property type="entry name" value="PHD_RSF1"/>
    <property type="match status" value="1"/>
</dbReference>
<evidence type="ECO:0000256" key="3">
    <source>
        <dbReference type="ARBA" id="ARBA00022737"/>
    </source>
</evidence>
<keyword evidence="4 7" id="KW-0863">Zinc-finger</keyword>
<evidence type="ECO:0000259" key="12">
    <source>
        <dbReference type="PROSITE" id="PS51184"/>
    </source>
</evidence>
<feature type="compositionally biased region" description="Low complexity" evidence="8">
    <location>
        <begin position="824"/>
        <end position="834"/>
    </location>
</feature>
<evidence type="ECO:0000256" key="4">
    <source>
        <dbReference type="ARBA" id="ARBA00022771"/>
    </source>
</evidence>
<feature type="domain" description="JmjC" evidence="12">
    <location>
        <begin position="406"/>
        <end position="575"/>
    </location>
</feature>
<dbReference type="Gene3D" id="1.10.150.60">
    <property type="entry name" value="ARID DNA-binding domain"/>
    <property type="match status" value="1"/>
</dbReference>
<dbReference type="Proteomes" id="UP001489004">
    <property type="component" value="Unassembled WGS sequence"/>
</dbReference>
<accession>A0AAW1QEP3</accession>
<dbReference type="GO" id="GO:0032452">
    <property type="term" value="F:histone demethylase activity"/>
    <property type="evidence" value="ECO:0007669"/>
    <property type="project" value="TreeGrafter"/>
</dbReference>
<keyword evidence="3" id="KW-0677">Repeat</keyword>
<feature type="region of interest" description="Disordered" evidence="8">
    <location>
        <begin position="227"/>
        <end position="258"/>
    </location>
</feature>
<dbReference type="InterPro" id="IPR003347">
    <property type="entry name" value="JmjC_dom"/>
</dbReference>
<dbReference type="SUPFAM" id="SSF57903">
    <property type="entry name" value="FYVE/PHD zinc finger"/>
    <property type="match status" value="3"/>
</dbReference>
<keyword evidence="9" id="KW-0732">Signal</keyword>
<feature type="domain" description="PHD-type" evidence="10">
    <location>
        <begin position="1945"/>
        <end position="2002"/>
    </location>
</feature>
<dbReference type="GO" id="GO:0003677">
    <property type="term" value="F:DNA binding"/>
    <property type="evidence" value="ECO:0007669"/>
    <property type="project" value="InterPro"/>
</dbReference>
<feature type="region of interest" description="Disordered" evidence="8">
    <location>
        <begin position="723"/>
        <end position="775"/>
    </location>
</feature>
<dbReference type="PANTHER" id="PTHR10694:SF133">
    <property type="entry name" value="LYSINE-SPECIFIC DEMETHYLASE JMJ17"/>
    <property type="match status" value="1"/>
</dbReference>
<evidence type="ECO:0000256" key="9">
    <source>
        <dbReference type="SAM" id="SignalP"/>
    </source>
</evidence>
<evidence type="ECO:0000256" key="7">
    <source>
        <dbReference type="PROSITE-ProRule" id="PRU00146"/>
    </source>
</evidence>
<dbReference type="PROSITE" id="PS51011">
    <property type="entry name" value="ARID"/>
    <property type="match status" value="1"/>
</dbReference>
<evidence type="ECO:0000313" key="13">
    <source>
        <dbReference type="EMBL" id="KAK9819859.1"/>
    </source>
</evidence>
<dbReference type="InterPro" id="IPR013637">
    <property type="entry name" value="Lys_sp_deMease-like_dom"/>
</dbReference>
<dbReference type="InterPro" id="IPR019786">
    <property type="entry name" value="Zinc_finger_PHD-type_CS"/>
</dbReference>
<dbReference type="SUPFAM" id="SSF51197">
    <property type="entry name" value="Clavaminate synthase-like"/>
    <property type="match status" value="1"/>
</dbReference>
<feature type="region of interest" description="Disordered" evidence="8">
    <location>
        <begin position="1627"/>
        <end position="1662"/>
    </location>
</feature>
<feature type="domain" description="PHD-type" evidence="10">
    <location>
        <begin position="1669"/>
        <end position="1720"/>
    </location>
</feature>
<organism evidence="13 14">
    <name type="scientific">[Myrmecia] bisecta</name>
    <dbReference type="NCBI Taxonomy" id="41462"/>
    <lineage>
        <taxon>Eukaryota</taxon>
        <taxon>Viridiplantae</taxon>
        <taxon>Chlorophyta</taxon>
        <taxon>core chlorophytes</taxon>
        <taxon>Trebouxiophyceae</taxon>
        <taxon>Trebouxiales</taxon>
        <taxon>Trebouxiaceae</taxon>
        <taxon>Myrmecia</taxon>
    </lineage>
</organism>
<comment type="caution">
    <text evidence="13">The sequence shown here is derived from an EMBL/GenBank/DDBJ whole genome shotgun (WGS) entry which is preliminary data.</text>
</comment>
<dbReference type="GO" id="GO:0008270">
    <property type="term" value="F:zinc ion binding"/>
    <property type="evidence" value="ECO:0007669"/>
    <property type="project" value="UniProtKB-KW"/>
</dbReference>
<dbReference type="SMART" id="SM00558">
    <property type="entry name" value="JmjC"/>
    <property type="match status" value="1"/>
</dbReference>